<reference evidence="2" key="1">
    <citation type="submission" date="2024-05" db="EMBL/GenBank/DDBJ databases">
        <title>Planctomycetes of the genus Singulisphaera possess chitinolytic capabilities.</title>
        <authorList>
            <person name="Ivanova A."/>
        </authorList>
    </citation>
    <scope>NUCLEOTIDE SEQUENCE</scope>
    <source>
        <strain evidence="2">Ch08T</strain>
    </source>
</reference>
<protein>
    <recommendedName>
        <fullName evidence="1">Quinohemoprotein amine dehydrogenase alpha subunit domain-containing protein</fullName>
    </recommendedName>
</protein>
<dbReference type="InterPro" id="IPR015183">
    <property type="entry name" value="QH-AmDH_asu_dom_III"/>
</dbReference>
<name>A0AAU7CS64_9BACT</name>
<feature type="domain" description="Quinohemoprotein amine dehydrogenase alpha subunit" evidence="1">
    <location>
        <begin position="45"/>
        <end position="114"/>
    </location>
</feature>
<organism evidence="2">
    <name type="scientific">Singulisphaera sp. Ch08</name>
    <dbReference type="NCBI Taxonomy" id="3120278"/>
    <lineage>
        <taxon>Bacteria</taxon>
        <taxon>Pseudomonadati</taxon>
        <taxon>Planctomycetota</taxon>
        <taxon>Planctomycetia</taxon>
        <taxon>Isosphaerales</taxon>
        <taxon>Isosphaeraceae</taxon>
        <taxon>Singulisphaera</taxon>
    </lineage>
</organism>
<dbReference type="AlphaFoldDB" id="A0AAU7CS64"/>
<dbReference type="Gene3D" id="2.60.40.10">
    <property type="entry name" value="Immunoglobulins"/>
    <property type="match status" value="1"/>
</dbReference>
<sequence length="635" mass="67711">MDDNRIKLNPCWIAQKAQGLALVWLLGFNQVMAQAPSSRVPQREPVITGLYPPGVAVGRTTKWTLSGRNLDVDSRLRISGSGVEVLDQQMTAEGRLTVSVRTHATAAPGVRELRADGPFGLSNLVLFRVDTLDQIEESEPNDDPAHADALSLNAVVSGVLEDRDVDHVRIEGRGGEPVTVEVEARRLGSPIRPVVTLLDGAGRSLIQERETPGLEGDCRVTSRFPTDGTIVVRVHDALYQGGAGTSYRLRVFTIPFATALFPLGGARGEPIDLIVSGGTLDVPLRQRIVMPDHPGTFVEIGPFDGPSGPLIVPYRLYVGEGPHIVEAQLSPQGRPGTRLPRGSTANGCIEKPGEVDRYRVAVRQGEKLRVGIQAAPLGSWLDSVVTVRDDQGRRIAENDDPLEGDSTLVVPWSSGQGAFPTDSLLVHQAEADGDWLIEVADRYGNGGAEFAYRLTVEPARPDFLVTFQPDQATKRLELGEPGTGTEALGTEASNGPAGVLNLAPGSSRRVRLRIAVEGRIPSIVLRATGLPSGVTAEPVTIRAERGTGRPAAGKFRPTQLPAELTLQVAEDAGSAVGELKVIATASMTDGAPLSREATVWIPLGQGTEMFPLQPVFRELSALPVKVVRSLGAGQP</sequence>
<evidence type="ECO:0000259" key="1">
    <source>
        <dbReference type="Pfam" id="PF09099"/>
    </source>
</evidence>
<dbReference type="RefSeq" id="WP_406700757.1">
    <property type="nucleotide sequence ID" value="NZ_CP155447.1"/>
</dbReference>
<dbReference type="InterPro" id="IPR013783">
    <property type="entry name" value="Ig-like_fold"/>
</dbReference>
<accession>A0AAU7CS64</accession>
<dbReference type="EMBL" id="CP155447">
    <property type="protein sequence ID" value="XBH07920.1"/>
    <property type="molecule type" value="Genomic_DNA"/>
</dbReference>
<dbReference type="Pfam" id="PF09099">
    <property type="entry name" value="Qn_am_d_aIII"/>
    <property type="match status" value="1"/>
</dbReference>
<gene>
    <name evidence="2" type="ORF">V5E97_18375</name>
</gene>
<evidence type="ECO:0000313" key="2">
    <source>
        <dbReference type="EMBL" id="XBH07920.1"/>
    </source>
</evidence>
<proteinExistence type="predicted"/>
<dbReference type="Gene3D" id="2.60.120.380">
    <property type="match status" value="2"/>
</dbReference>